<reference evidence="1 2" key="1">
    <citation type="journal article" date="2011" name="Genome Res.">
        <title>Phylogeny-wide analysis of social amoeba genomes highlights ancient origins for complex intercellular communication.</title>
        <authorList>
            <person name="Heidel A.J."/>
            <person name="Lawal H.M."/>
            <person name="Felder M."/>
            <person name="Schilde C."/>
            <person name="Helps N.R."/>
            <person name="Tunggal B."/>
            <person name="Rivero F."/>
            <person name="John U."/>
            <person name="Schleicher M."/>
            <person name="Eichinger L."/>
            <person name="Platzer M."/>
            <person name="Noegel A.A."/>
            <person name="Schaap P."/>
            <person name="Gloeckner G."/>
        </authorList>
    </citation>
    <scope>NUCLEOTIDE SEQUENCE [LARGE SCALE GENOMIC DNA]</scope>
    <source>
        <strain evidence="2">ATCC 26659 / Pp 5 / PN500</strain>
    </source>
</reference>
<evidence type="ECO:0000313" key="1">
    <source>
        <dbReference type="EMBL" id="EFA85122.1"/>
    </source>
</evidence>
<gene>
    <name evidence="1" type="ORF">PPL_02120</name>
</gene>
<dbReference type="Gene3D" id="2.10.110.10">
    <property type="entry name" value="Cysteine Rich Protein"/>
    <property type="match status" value="1"/>
</dbReference>
<dbReference type="GeneID" id="31357645"/>
<dbReference type="Proteomes" id="UP000001396">
    <property type="component" value="Unassembled WGS sequence"/>
</dbReference>
<name>D3B1E8_HETP5</name>
<protein>
    <recommendedName>
        <fullName evidence="3">LIM zinc-binding domain-containing protein</fullName>
    </recommendedName>
</protein>
<organism evidence="1 2">
    <name type="scientific">Heterostelium pallidum (strain ATCC 26659 / Pp 5 / PN500)</name>
    <name type="common">Cellular slime mold</name>
    <name type="synonym">Polysphondylium pallidum</name>
    <dbReference type="NCBI Taxonomy" id="670386"/>
    <lineage>
        <taxon>Eukaryota</taxon>
        <taxon>Amoebozoa</taxon>
        <taxon>Evosea</taxon>
        <taxon>Eumycetozoa</taxon>
        <taxon>Dictyostelia</taxon>
        <taxon>Acytosteliales</taxon>
        <taxon>Acytosteliaceae</taxon>
        <taxon>Heterostelium</taxon>
    </lineage>
</organism>
<dbReference type="RefSeq" id="XP_020437231.1">
    <property type="nucleotide sequence ID" value="XM_020573114.1"/>
</dbReference>
<dbReference type="SUPFAM" id="SSF57716">
    <property type="entry name" value="Glucocorticoid receptor-like (DNA-binding domain)"/>
    <property type="match status" value="1"/>
</dbReference>
<sequence>MSSKCPTCTKTVYFAERQMKDGVAYHGACLQKVLKETRVPLVGRYPGDEDRIGIVL</sequence>
<dbReference type="FunCoup" id="D3B1E8">
    <property type="interactions" value="11"/>
</dbReference>
<evidence type="ECO:0008006" key="3">
    <source>
        <dbReference type="Google" id="ProtNLM"/>
    </source>
</evidence>
<accession>D3B1E8</accession>
<dbReference type="OMA" id="IACQLTP"/>
<evidence type="ECO:0000313" key="2">
    <source>
        <dbReference type="Proteomes" id="UP000001396"/>
    </source>
</evidence>
<proteinExistence type="predicted"/>
<dbReference type="InParanoid" id="D3B1E8"/>
<comment type="caution">
    <text evidence="1">The sequence shown here is derived from an EMBL/GenBank/DDBJ whole genome shotgun (WGS) entry which is preliminary data.</text>
</comment>
<dbReference type="EMBL" id="ADBJ01000008">
    <property type="protein sequence ID" value="EFA85122.1"/>
    <property type="molecule type" value="Genomic_DNA"/>
</dbReference>
<dbReference type="AlphaFoldDB" id="D3B1E8"/>
<keyword evidence="2" id="KW-1185">Reference proteome</keyword>